<comment type="subcellular location">
    <subcellularLocation>
        <location evidence="1">Cell membrane</location>
        <topology evidence="1">Multi-pass membrane protein</topology>
    </subcellularLocation>
</comment>
<feature type="transmembrane region" description="Helical" evidence="10">
    <location>
        <begin position="180"/>
        <end position="201"/>
    </location>
</feature>
<dbReference type="GO" id="GO:0005886">
    <property type="term" value="C:plasma membrane"/>
    <property type="evidence" value="ECO:0007669"/>
    <property type="project" value="UniProtKB-SubCell"/>
</dbReference>
<dbReference type="Gene3D" id="3.30.565.10">
    <property type="entry name" value="Histidine kinase-like ATPase, C-terminal domain"/>
    <property type="match status" value="1"/>
</dbReference>
<dbReference type="InterPro" id="IPR036890">
    <property type="entry name" value="HATPase_C_sf"/>
</dbReference>
<dbReference type="GO" id="GO:0000155">
    <property type="term" value="F:phosphorelay sensor kinase activity"/>
    <property type="evidence" value="ECO:0007669"/>
    <property type="project" value="InterPro"/>
</dbReference>
<evidence type="ECO:0000256" key="5">
    <source>
        <dbReference type="ARBA" id="ARBA00022777"/>
    </source>
</evidence>
<dbReference type="GO" id="GO:0046983">
    <property type="term" value="F:protein dimerization activity"/>
    <property type="evidence" value="ECO:0007669"/>
    <property type="project" value="InterPro"/>
</dbReference>
<evidence type="ECO:0000313" key="12">
    <source>
        <dbReference type="EMBL" id="OXY94928.1"/>
    </source>
</evidence>
<gene>
    <name evidence="12" type="ORF">BEK98_17575</name>
</gene>
<keyword evidence="3" id="KW-0808">Transferase</keyword>
<evidence type="ECO:0000256" key="10">
    <source>
        <dbReference type="SAM" id="Phobius"/>
    </source>
</evidence>
<evidence type="ECO:0000256" key="9">
    <source>
        <dbReference type="SAM" id="MobiDB-lite"/>
    </source>
</evidence>
<feature type="transmembrane region" description="Helical" evidence="10">
    <location>
        <begin position="213"/>
        <end position="230"/>
    </location>
</feature>
<name>A0A233SH07_STRDA</name>
<evidence type="ECO:0000256" key="3">
    <source>
        <dbReference type="ARBA" id="ARBA00022679"/>
    </source>
</evidence>
<evidence type="ECO:0000256" key="1">
    <source>
        <dbReference type="ARBA" id="ARBA00004651"/>
    </source>
</evidence>
<dbReference type="RefSeq" id="WP_094217563.1">
    <property type="nucleotide sequence ID" value="NZ_MCGQ01000014.1"/>
</dbReference>
<dbReference type="PANTHER" id="PTHR24421:SF37">
    <property type="entry name" value="SENSOR HISTIDINE KINASE NARS"/>
    <property type="match status" value="1"/>
</dbReference>
<feature type="transmembrane region" description="Helical" evidence="10">
    <location>
        <begin position="242"/>
        <end position="263"/>
    </location>
</feature>
<keyword evidence="13" id="KW-1185">Reference proteome</keyword>
<dbReference type="AlphaFoldDB" id="A0A233SH07"/>
<feature type="transmembrane region" description="Helical" evidence="10">
    <location>
        <begin position="302"/>
        <end position="322"/>
    </location>
</feature>
<feature type="transmembrane region" description="Helical" evidence="10">
    <location>
        <begin position="7"/>
        <end position="32"/>
    </location>
</feature>
<keyword evidence="2" id="KW-1003">Cell membrane</keyword>
<evidence type="ECO:0000313" key="13">
    <source>
        <dbReference type="Proteomes" id="UP000215483"/>
    </source>
</evidence>
<proteinExistence type="predicted"/>
<keyword evidence="7" id="KW-0902">Two-component regulatory system</keyword>
<keyword evidence="4 10" id="KW-0812">Transmembrane</keyword>
<dbReference type="PANTHER" id="PTHR24421">
    <property type="entry name" value="NITRATE/NITRITE SENSOR PROTEIN NARX-RELATED"/>
    <property type="match status" value="1"/>
</dbReference>
<evidence type="ECO:0000256" key="4">
    <source>
        <dbReference type="ARBA" id="ARBA00022692"/>
    </source>
</evidence>
<evidence type="ECO:0000256" key="2">
    <source>
        <dbReference type="ARBA" id="ARBA00022475"/>
    </source>
</evidence>
<sequence>MAGERQLTAAAVCAAVTVMLSGLWVCYLLARLGAPGVAASARELPALLYGLPPVVAGVLLHAHRPGIPAGWVLLGYGMAKIVPRVAIAPVWVEQPGPTATALTLVLQTLANIAGGTLWYTLPLWFPDGHLPSRWWRLYVAAVALWMVPQAFSFTADEEIGGPNPLAVGWWGETAAYVDRHLGTVLELSHYVLTCVAVLVAWSRAGESSRRRHIHLLLTAYLIWAAAQAIYKHVDSRYFWTTFWLFAGASALLSTSVFYVVVRTGTWRISRSARRVLAGLMVTMVLVALYVTAAAVLATGMVLGRAADALVLMAVAFLLGAGLRRTTAWATELVDRLFYGERAHPYQVLNTLAERVSRAVSPEEIPGALCTTVVENLRLPGAVLVLHTRAGPRVLADVGRLGTAQQHFELRHHGAVIGRMSVGPREGEQALDAQDTSILASLAQHAAPALASLRLQQELRAGREQIVLAREEERRHLRRDIHDGLGPTLAGLRLRVENATARLPSGDPVRDALRAAADELGMAIQEVRRITERLGPAPLGELGLSLALGQLVSAFDGARTRIELHLTPSPLPPLPAAVEVAAYRIAAEALTNVMRHAEADHSQVRVRVDAHTLTLTVIDDGIGYDPDPKADGIGLRSMAERAAEIGGSFTIDRRGRGTRVRAALPFGQGVLRQVPHVPPSPGAAGRADTEA</sequence>
<dbReference type="InterPro" id="IPR050482">
    <property type="entry name" value="Sensor_HK_TwoCompSys"/>
</dbReference>
<protein>
    <recommendedName>
        <fullName evidence="11">Histidine kinase domain-containing protein</fullName>
    </recommendedName>
</protein>
<reference evidence="12 13" key="1">
    <citation type="submission" date="2016-07" db="EMBL/GenBank/DDBJ databases">
        <title>Draft genome of Streptomyces diastatochromogenes.</title>
        <authorList>
            <person name="Podduturi R."/>
            <person name="Lukassen M.B."/>
            <person name="Clausen N."/>
            <person name="Nielsen J.L."/>
            <person name="Jorgensen N.O."/>
        </authorList>
    </citation>
    <scope>NUCLEOTIDE SEQUENCE [LARGE SCALE GENOMIC DNA]</scope>
    <source>
        <strain evidence="12 13">DSM 40608</strain>
    </source>
</reference>
<dbReference type="Pfam" id="PF07730">
    <property type="entry name" value="HisKA_3"/>
    <property type="match status" value="1"/>
</dbReference>
<dbReference type="CDD" id="cd16917">
    <property type="entry name" value="HATPase_UhpB-NarQ-NarX-like"/>
    <property type="match status" value="1"/>
</dbReference>
<dbReference type="EMBL" id="MCGQ01000014">
    <property type="protein sequence ID" value="OXY94928.1"/>
    <property type="molecule type" value="Genomic_DNA"/>
</dbReference>
<feature type="transmembrane region" description="Helical" evidence="10">
    <location>
        <begin position="275"/>
        <end position="296"/>
    </location>
</feature>
<evidence type="ECO:0000256" key="8">
    <source>
        <dbReference type="ARBA" id="ARBA00023136"/>
    </source>
</evidence>
<dbReference type="Proteomes" id="UP000215483">
    <property type="component" value="Unassembled WGS sequence"/>
</dbReference>
<dbReference type="Gene3D" id="1.20.5.1930">
    <property type="match status" value="1"/>
</dbReference>
<evidence type="ECO:0000256" key="7">
    <source>
        <dbReference type="ARBA" id="ARBA00023012"/>
    </source>
</evidence>
<evidence type="ECO:0000259" key="11">
    <source>
        <dbReference type="PROSITE" id="PS50109"/>
    </source>
</evidence>
<dbReference type="InterPro" id="IPR005467">
    <property type="entry name" value="His_kinase_dom"/>
</dbReference>
<feature type="domain" description="Histidine kinase" evidence="11">
    <location>
        <begin position="479"/>
        <end position="667"/>
    </location>
</feature>
<dbReference type="SUPFAM" id="SSF55874">
    <property type="entry name" value="ATPase domain of HSP90 chaperone/DNA topoisomerase II/histidine kinase"/>
    <property type="match status" value="1"/>
</dbReference>
<comment type="caution">
    <text evidence="12">The sequence shown here is derived from an EMBL/GenBank/DDBJ whole genome shotgun (WGS) entry which is preliminary data.</text>
</comment>
<feature type="transmembrane region" description="Helical" evidence="10">
    <location>
        <begin position="44"/>
        <end position="62"/>
    </location>
</feature>
<dbReference type="InterPro" id="IPR003594">
    <property type="entry name" value="HATPase_dom"/>
</dbReference>
<feature type="transmembrane region" description="Helical" evidence="10">
    <location>
        <begin position="69"/>
        <end position="92"/>
    </location>
</feature>
<keyword evidence="8 10" id="KW-0472">Membrane</keyword>
<feature type="region of interest" description="Disordered" evidence="9">
    <location>
        <begin position="671"/>
        <end position="690"/>
    </location>
</feature>
<keyword evidence="5" id="KW-0418">Kinase</keyword>
<organism evidence="12 13">
    <name type="scientific">Streptomyces diastatochromogenes</name>
    <dbReference type="NCBI Taxonomy" id="42236"/>
    <lineage>
        <taxon>Bacteria</taxon>
        <taxon>Bacillati</taxon>
        <taxon>Actinomycetota</taxon>
        <taxon>Actinomycetes</taxon>
        <taxon>Kitasatosporales</taxon>
        <taxon>Streptomycetaceae</taxon>
        <taxon>Streptomyces</taxon>
    </lineage>
</organism>
<dbReference type="PROSITE" id="PS50109">
    <property type="entry name" value="HIS_KIN"/>
    <property type="match status" value="1"/>
</dbReference>
<keyword evidence="6 10" id="KW-1133">Transmembrane helix</keyword>
<feature type="transmembrane region" description="Helical" evidence="10">
    <location>
        <begin position="104"/>
        <end position="125"/>
    </location>
</feature>
<dbReference type="InterPro" id="IPR011712">
    <property type="entry name" value="Sig_transdc_His_kin_sub3_dim/P"/>
</dbReference>
<feature type="transmembrane region" description="Helical" evidence="10">
    <location>
        <begin position="137"/>
        <end position="155"/>
    </location>
</feature>
<evidence type="ECO:0000256" key="6">
    <source>
        <dbReference type="ARBA" id="ARBA00022989"/>
    </source>
</evidence>
<dbReference type="SMART" id="SM00387">
    <property type="entry name" value="HATPase_c"/>
    <property type="match status" value="1"/>
</dbReference>
<dbReference type="Pfam" id="PF02518">
    <property type="entry name" value="HATPase_c"/>
    <property type="match status" value="1"/>
</dbReference>
<accession>A0A233SH07</accession>
<dbReference type="SUPFAM" id="SSF55781">
    <property type="entry name" value="GAF domain-like"/>
    <property type="match status" value="1"/>
</dbReference>